<sequence>MVFSKKESTMYLRPLLLLLFILFFRNAANAQYWKLAEEALDAIEQAQESNDDLQKLIGAAKDIEEGRTPNNFSEDWLKVTQNFDKAAKLIKSAPLPTDFDKSKYFINITGVNCNTQNQLLVQGNKYLADLKEARKSSIFLQKKLDKTLKLLDASSKAIKVLQDFNSRLFGLPEFGRYFQWNWLELETTVIPALSNLKIETNRHKNKLKAEYEKVTIQAENLESNLLQIRNLNCTVKLSSQAANSSEVQYGHASICRYKAQFSNIILTVDYNKGIRQIVNAVLIADFKESLLTSCSTPSIPINRHSYRGETASGEGGRINIVFRSSANNQPKCRVSFSGTFQGNVINGNLTFVRNDAGDIYAFTIIQPISININ</sequence>
<dbReference type="Proteomes" id="UP000272117">
    <property type="component" value="Unassembled WGS sequence"/>
</dbReference>
<evidence type="ECO:0000256" key="1">
    <source>
        <dbReference type="SAM" id="Coils"/>
    </source>
</evidence>
<evidence type="ECO:0000313" key="3">
    <source>
        <dbReference type="Proteomes" id="UP000272117"/>
    </source>
</evidence>
<comment type="caution">
    <text evidence="2">The sequence shown here is derived from an EMBL/GenBank/DDBJ whole genome shotgun (WGS) entry which is preliminary data.</text>
</comment>
<accession>A0A3M9MCP8</accession>
<organism evidence="2 3">
    <name type="scientific">Rufibacter latericius</name>
    <dbReference type="NCBI Taxonomy" id="2487040"/>
    <lineage>
        <taxon>Bacteria</taxon>
        <taxon>Pseudomonadati</taxon>
        <taxon>Bacteroidota</taxon>
        <taxon>Cytophagia</taxon>
        <taxon>Cytophagales</taxon>
        <taxon>Hymenobacteraceae</taxon>
        <taxon>Rufibacter</taxon>
    </lineage>
</organism>
<proteinExistence type="predicted"/>
<protein>
    <submittedName>
        <fullName evidence="2">Uncharacterized protein</fullName>
    </submittedName>
</protein>
<gene>
    <name evidence="2" type="ORF">EFB08_21140</name>
</gene>
<dbReference type="EMBL" id="RJJD01000021">
    <property type="protein sequence ID" value="RNI22603.1"/>
    <property type="molecule type" value="Genomic_DNA"/>
</dbReference>
<feature type="coiled-coil region" evidence="1">
    <location>
        <begin position="204"/>
        <end position="231"/>
    </location>
</feature>
<dbReference type="AlphaFoldDB" id="A0A3M9MCP8"/>
<reference evidence="2 3" key="1">
    <citation type="submission" date="2018-11" db="EMBL/GenBank/DDBJ databases">
        <title>Rufibacter latericius sp. nov., isolated from water in Baiyang Lake.</title>
        <authorList>
            <person name="Yang Y."/>
        </authorList>
    </citation>
    <scope>NUCLEOTIDE SEQUENCE [LARGE SCALE GENOMIC DNA]</scope>
    <source>
        <strain evidence="2 3">R-22-1c-1</strain>
    </source>
</reference>
<evidence type="ECO:0000313" key="2">
    <source>
        <dbReference type="EMBL" id="RNI22603.1"/>
    </source>
</evidence>
<keyword evidence="1" id="KW-0175">Coiled coil</keyword>
<name>A0A3M9MCP8_9BACT</name>
<feature type="coiled-coil region" evidence="1">
    <location>
        <begin position="36"/>
        <end position="63"/>
    </location>
</feature>
<keyword evidence="3" id="KW-1185">Reference proteome</keyword>
<dbReference type="RefSeq" id="WP_123128960.1">
    <property type="nucleotide sequence ID" value="NZ_RJJD01000021.1"/>
</dbReference>